<protein>
    <submittedName>
        <fullName evidence="2">Uncharacterized protein</fullName>
    </submittedName>
</protein>
<sequence length="317" mass="35098">MPAEDVTSGGMPPMISGQTIIGMGGHKRQQPRQQQEQLPLCCLREVNIPPATADFAIVTLHARRGRVNTSCSLLRLKRCLTPSTKCVGVRRAWAVRKDHNDVRVTGSQHVCCDVVAWHMHTHTRSACIPPVCVRPLPEWPHTRAAAKSLHPRRSKINADIPRDAKISFASTGLLPLCHRRRNTAQCTHLFSSRSVSRLLHTFFGGSTFTKARHKSHGDRTSSCDERRCVCACIRCSHMLAGGLQPVSSCQFIGSSTENRKRPIPDALIPTGSTNTLVASRHSSAHPGMRKSDVELSASNATIPHTFRLHQRRHTNHK</sequence>
<gene>
    <name evidence="2" type="ORF">TCDM_09275</name>
</gene>
<evidence type="ECO:0000313" key="3">
    <source>
        <dbReference type="Proteomes" id="UP000017861"/>
    </source>
</evidence>
<dbReference type="EMBL" id="AYLP01000149">
    <property type="protein sequence ID" value="ESS63009.1"/>
    <property type="molecule type" value="Genomic_DNA"/>
</dbReference>
<comment type="caution">
    <text evidence="2">The sequence shown here is derived from an EMBL/GenBank/DDBJ whole genome shotgun (WGS) entry which is preliminary data.</text>
</comment>
<reference evidence="2 3" key="1">
    <citation type="journal article" date="2014" name="Genome Announc.">
        <title>Trypanosoma cruzi Clone Dm28c Draft Genome Sequence.</title>
        <authorList>
            <person name="Grisard E.C."/>
            <person name="Teixeira S.M."/>
            <person name="de Almeida L.G."/>
            <person name="Stoco P.H."/>
            <person name="Gerber A.L."/>
            <person name="Talavera-Lopez C."/>
            <person name="Lima O.C."/>
            <person name="Andersson B."/>
            <person name="de Vasconcelos A.T."/>
        </authorList>
    </citation>
    <scope>NUCLEOTIDE SEQUENCE [LARGE SCALE GENOMIC DNA]</scope>
    <source>
        <strain evidence="2 3">Dm28c</strain>
    </source>
</reference>
<name>V5B5W6_TRYCR</name>
<dbReference type="VEuPathDB" id="TriTrypDB:TCDM_09275"/>
<proteinExistence type="predicted"/>
<evidence type="ECO:0000313" key="2">
    <source>
        <dbReference type="EMBL" id="ESS63009.1"/>
    </source>
</evidence>
<evidence type="ECO:0000256" key="1">
    <source>
        <dbReference type="SAM" id="MobiDB-lite"/>
    </source>
</evidence>
<accession>V5B5W6</accession>
<feature type="region of interest" description="Disordered" evidence="1">
    <location>
        <begin position="1"/>
        <end position="29"/>
    </location>
</feature>
<organism evidence="2 3">
    <name type="scientific">Trypanosoma cruzi Dm28c</name>
    <dbReference type="NCBI Taxonomy" id="1416333"/>
    <lineage>
        <taxon>Eukaryota</taxon>
        <taxon>Discoba</taxon>
        <taxon>Euglenozoa</taxon>
        <taxon>Kinetoplastea</taxon>
        <taxon>Metakinetoplastina</taxon>
        <taxon>Trypanosomatida</taxon>
        <taxon>Trypanosomatidae</taxon>
        <taxon>Trypanosoma</taxon>
        <taxon>Schizotrypanum</taxon>
    </lineage>
</organism>
<dbReference type="Proteomes" id="UP000017861">
    <property type="component" value="Unassembled WGS sequence"/>
</dbReference>
<dbReference type="AlphaFoldDB" id="V5B5W6"/>